<dbReference type="InterPro" id="IPR002577">
    <property type="entry name" value="HTH_HxlR"/>
</dbReference>
<dbReference type="InterPro" id="IPR036388">
    <property type="entry name" value="WH-like_DNA-bd_sf"/>
</dbReference>
<dbReference type="InterPro" id="IPR036390">
    <property type="entry name" value="WH_DNA-bd_sf"/>
</dbReference>
<dbReference type="RefSeq" id="WP_378064580.1">
    <property type="nucleotide sequence ID" value="NZ_JBHSBL010000002.1"/>
</dbReference>
<dbReference type="EMBL" id="JBHSBL010000002">
    <property type="protein sequence ID" value="MFC4063555.1"/>
    <property type="molecule type" value="Genomic_DNA"/>
</dbReference>
<dbReference type="PANTHER" id="PTHR33164:SF99">
    <property type="entry name" value="MARR FAMILY REGULATORY PROTEIN"/>
    <property type="match status" value="1"/>
</dbReference>
<dbReference type="Pfam" id="PF01638">
    <property type="entry name" value="HxlR"/>
    <property type="match status" value="1"/>
</dbReference>
<dbReference type="SUPFAM" id="SSF46785">
    <property type="entry name" value="Winged helix' DNA-binding domain"/>
    <property type="match status" value="1"/>
</dbReference>
<accession>A0ABV8IP08</accession>
<dbReference type="SMART" id="SM00347">
    <property type="entry name" value="HTH_MARR"/>
    <property type="match status" value="1"/>
</dbReference>
<organism evidence="2 3">
    <name type="scientific">Actinoplanes subglobosus</name>
    <dbReference type="NCBI Taxonomy" id="1547892"/>
    <lineage>
        <taxon>Bacteria</taxon>
        <taxon>Bacillati</taxon>
        <taxon>Actinomycetota</taxon>
        <taxon>Actinomycetes</taxon>
        <taxon>Micromonosporales</taxon>
        <taxon>Micromonosporaceae</taxon>
        <taxon>Actinoplanes</taxon>
    </lineage>
</organism>
<evidence type="ECO:0000313" key="3">
    <source>
        <dbReference type="Proteomes" id="UP001595867"/>
    </source>
</evidence>
<feature type="domain" description="HTH marR-type" evidence="1">
    <location>
        <begin position="1"/>
        <end position="147"/>
    </location>
</feature>
<reference evidence="3" key="1">
    <citation type="journal article" date="2019" name="Int. J. Syst. Evol. Microbiol.">
        <title>The Global Catalogue of Microorganisms (GCM) 10K type strain sequencing project: providing services to taxonomists for standard genome sequencing and annotation.</title>
        <authorList>
            <consortium name="The Broad Institute Genomics Platform"/>
            <consortium name="The Broad Institute Genome Sequencing Center for Infectious Disease"/>
            <person name="Wu L."/>
            <person name="Ma J."/>
        </authorList>
    </citation>
    <scope>NUCLEOTIDE SEQUENCE [LARGE SCALE GENOMIC DNA]</scope>
    <source>
        <strain evidence="3">TBRC 5832</strain>
    </source>
</reference>
<comment type="caution">
    <text evidence="2">The sequence shown here is derived from an EMBL/GenBank/DDBJ whole genome shotgun (WGS) entry which is preliminary data.</text>
</comment>
<proteinExistence type="predicted"/>
<dbReference type="PROSITE" id="PS50995">
    <property type="entry name" value="HTH_MARR_2"/>
    <property type="match status" value="1"/>
</dbReference>
<gene>
    <name evidence="2" type="ORF">ACFO0C_01335</name>
</gene>
<dbReference type="InterPro" id="IPR000835">
    <property type="entry name" value="HTH_MarR-typ"/>
</dbReference>
<evidence type="ECO:0000259" key="1">
    <source>
        <dbReference type="PROSITE" id="PS50995"/>
    </source>
</evidence>
<dbReference type="PANTHER" id="PTHR33164">
    <property type="entry name" value="TRANSCRIPTIONAL REGULATOR, MARR FAMILY"/>
    <property type="match status" value="1"/>
</dbReference>
<dbReference type="Gene3D" id="1.10.10.10">
    <property type="entry name" value="Winged helix-like DNA-binding domain superfamily/Winged helix DNA-binding domain"/>
    <property type="match status" value="1"/>
</dbReference>
<keyword evidence="3" id="KW-1185">Reference proteome</keyword>
<dbReference type="Proteomes" id="UP001595867">
    <property type="component" value="Unassembled WGS sequence"/>
</dbReference>
<dbReference type="InterPro" id="IPR039422">
    <property type="entry name" value="MarR/SlyA-like"/>
</dbReference>
<protein>
    <submittedName>
        <fullName evidence="2">MarR family winged helix-turn-helix transcriptional regulator</fullName>
    </submittedName>
</protein>
<name>A0ABV8IP08_9ACTN</name>
<sequence length="164" mass="18130">MNDEAEFSADERIAWMTLAALMVTLPTAIDAQLKRDAGMNLFEYGILAALADAPEDAVQMTRLADLIAGSVSRLSHAVTRLERHGWAQRRTHHHGPRRTEVALTETGRELLAQVTPLHVREVRRLVLDALTTDQVNQLRHLCDQMLPTVAPGLPALLAATLRTT</sequence>
<evidence type="ECO:0000313" key="2">
    <source>
        <dbReference type="EMBL" id="MFC4063555.1"/>
    </source>
</evidence>